<dbReference type="Gene3D" id="3.60.40.10">
    <property type="entry name" value="PPM-type phosphatase domain"/>
    <property type="match status" value="1"/>
</dbReference>
<evidence type="ECO:0000256" key="2">
    <source>
        <dbReference type="SAM" id="MobiDB-lite"/>
    </source>
</evidence>
<feature type="region of interest" description="Disordered" evidence="2">
    <location>
        <begin position="1"/>
        <end position="67"/>
    </location>
</feature>
<evidence type="ECO:0000313" key="4">
    <source>
        <dbReference type="EMBL" id="MDF3299796.1"/>
    </source>
</evidence>
<dbReference type="InterPro" id="IPR052016">
    <property type="entry name" value="Bact_Sigma-Reg"/>
</dbReference>
<accession>A0ABT6A5Z6</accession>
<keyword evidence="5" id="KW-1185">Reference proteome</keyword>
<protein>
    <submittedName>
        <fullName evidence="4">PP2C family protein-serine/threonine phosphatase</fullName>
    </submittedName>
</protein>
<dbReference type="PANTHER" id="PTHR43156">
    <property type="entry name" value="STAGE II SPORULATION PROTEIN E-RELATED"/>
    <property type="match status" value="1"/>
</dbReference>
<dbReference type="Proteomes" id="UP001221150">
    <property type="component" value="Unassembled WGS sequence"/>
</dbReference>
<dbReference type="InterPro" id="IPR036457">
    <property type="entry name" value="PPM-type-like_dom_sf"/>
</dbReference>
<evidence type="ECO:0000259" key="3">
    <source>
        <dbReference type="SMART" id="SM00331"/>
    </source>
</evidence>
<dbReference type="Pfam" id="PF07228">
    <property type="entry name" value="SpoIIE"/>
    <property type="match status" value="1"/>
</dbReference>
<comment type="caution">
    <text evidence="4">The sequence shown here is derived from an EMBL/GenBank/DDBJ whole genome shotgun (WGS) entry which is preliminary data.</text>
</comment>
<keyword evidence="1" id="KW-0378">Hydrolase</keyword>
<proteinExistence type="predicted"/>
<evidence type="ECO:0000313" key="5">
    <source>
        <dbReference type="Proteomes" id="UP001221150"/>
    </source>
</evidence>
<sequence length="416" mass="43230">MNRIRAGAARSAPSRRNSRTATGRGARADVRTPVRRGLPAWARAGARRPERTPSAGPGSRPPNRALALGPPTVWGALAVTYRLTCPLAQGHGLGSRLATGAFLLAAGTGLVLTVRRTLLRELRQARAVAGAAQRVVLRPLPSRVEGLDLAAAHLSADRGALVGGDLYEVIATEHGVRLVVGDVRGHGLAALGTVAAVLGSFREAAHDEPELAGVLRRLERALGRHLRERARTGHPVPGPEPEPGATEDFVTVLLLEIDPAGRVHALNCGHPWPYRLGGHGAVPLARAEPLPPLGPFPLPAALDAADVGRLPPGEALVLYTDGAEDARDAKGRFFPLAAVLAEAAADRPVVPQSVLRTVLTRLLRHTGGRPADDVAVLVVRNGRPARACAGPAAARGAGGPSAPPRSVEQAAGRTAR</sequence>
<reference evidence="4 5" key="1">
    <citation type="submission" date="2023-03" db="EMBL/GenBank/DDBJ databases">
        <title>Draft genome sequence of Streptomyces sp. K1PA1 isolated from peat swamp forest in Thailand.</title>
        <authorList>
            <person name="Klaysubun C."/>
            <person name="Duangmal K."/>
        </authorList>
    </citation>
    <scope>NUCLEOTIDE SEQUENCE [LARGE SCALE GENOMIC DNA]</scope>
    <source>
        <strain evidence="4 5">K1PA1</strain>
    </source>
</reference>
<evidence type="ECO:0000256" key="1">
    <source>
        <dbReference type="ARBA" id="ARBA00022801"/>
    </source>
</evidence>
<organism evidence="4 5">
    <name type="scientific">Streptomyces tropicalis</name>
    <dbReference type="NCBI Taxonomy" id="3034234"/>
    <lineage>
        <taxon>Bacteria</taxon>
        <taxon>Bacillati</taxon>
        <taxon>Actinomycetota</taxon>
        <taxon>Actinomycetes</taxon>
        <taxon>Kitasatosporales</taxon>
        <taxon>Streptomycetaceae</taxon>
        <taxon>Streptomyces</taxon>
    </lineage>
</organism>
<dbReference type="SMART" id="SM00331">
    <property type="entry name" value="PP2C_SIG"/>
    <property type="match status" value="1"/>
</dbReference>
<feature type="domain" description="PPM-type phosphatase" evidence="3">
    <location>
        <begin position="144"/>
        <end position="381"/>
    </location>
</feature>
<gene>
    <name evidence="4" type="ORF">P3H78_14400</name>
</gene>
<dbReference type="RefSeq" id="WP_276109353.1">
    <property type="nucleotide sequence ID" value="NZ_JARJBB010000006.1"/>
</dbReference>
<dbReference type="SUPFAM" id="SSF81606">
    <property type="entry name" value="PP2C-like"/>
    <property type="match status" value="1"/>
</dbReference>
<name>A0ABT6A5Z6_9ACTN</name>
<dbReference type="EMBL" id="JARJBB010000006">
    <property type="protein sequence ID" value="MDF3299796.1"/>
    <property type="molecule type" value="Genomic_DNA"/>
</dbReference>
<dbReference type="InterPro" id="IPR001932">
    <property type="entry name" value="PPM-type_phosphatase-like_dom"/>
</dbReference>
<feature type="compositionally biased region" description="Low complexity" evidence="2">
    <location>
        <begin position="1"/>
        <end position="21"/>
    </location>
</feature>
<dbReference type="PANTHER" id="PTHR43156:SF2">
    <property type="entry name" value="STAGE II SPORULATION PROTEIN E"/>
    <property type="match status" value="1"/>
</dbReference>
<feature type="region of interest" description="Disordered" evidence="2">
    <location>
        <begin position="390"/>
        <end position="416"/>
    </location>
</feature>